<sequence>MDTEPPAAAPRRSMLSYAVFHLLEPLRRMAVAVRTLGSPYQRYRHARALHGIRVALALLATLALSRGLDLPHSVWASVSLLTVIGGIQHQGNIRRKAMERGMGTLLGAAAGLLLILLDQYGGSPAATIGAMSLIAGLCAYYAIGSGGYIALLTAITMMIVAGEGDDSMTMGLWRTLQVCIGIAVALVFSFALPLNGSYAWRYELALNLRRMQRVIRRLQTDKPLTPEARSAVFADLGKRSIALRGLMPSAAKEMRLSSARMEEIQHHQRAIMASLEVISSARLQEPREVQLALARAFRGDIGQEMRMGLLAIARALRAGDTSVLDTVPARRTPAVANAPATSTGADDPADGGTAGHAGEQAAPVAVLPPAMQGPDWVMRETAAQIDQLRRALLVLPRQRN</sequence>
<evidence type="ECO:0000313" key="10">
    <source>
        <dbReference type="Proteomes" id="UP000215767"/>
    </source>
</evidence>
<keyword evidence="10" id="KW-1185">Reference proteome</keyword>
<dbReference type="Proteomes" id="UP000215767">
    <property type="component" value="Unassembled WGS sequence"/>
</dbReference>
<feature type="transmembrane region" description="Helical" evidence="8">
    <location>
        <begin position="103"/>
        <end position="121"/>
    </location>
</feature>
<dbReference type="OrthoDB" id="6653789at2"/>
<evidence type="ECO:0000256" key="3">
    <source>
        <dbReference type="ARBA" id="ARBA00022475"/>
    </source>
</evidence>
<keyword evidence="6 8" id="KW-0472">Membrane</keyword>
<reference evidence="10" key="1">
    <citation type="submission" date="2017-05" db="EMBL/GenBank/DDBJ databases">
        <title>Complete and WGS of Bordetella genogroups.</title>
        <authorList>
            <person name="Spilker T."/>
            <person name="Lipuma J."/>
        </authorList>
    </citation>
    <scope>NUCLEOTIDE SEQUENCE [LARGE SCALE GENOMIC DNA]</scope>
    <source>
        <strain evidence="10">AU8856</strain>
    </source>
</reference>
<evidence type="ECO:0000256" key="6">
    <source>
        <dbReference type="ARBA" id="ARBA00023136"/>
    </source>
</evidence>
<dbReference type="Pfam" id="PF04632">
    <property type="entry name" value="FUSC"/>
    <property type="match status" value="1"/>
</dbReference>
<proteinExistence type="predicted"/>
<dbReference type="AlphaFoldDB" id="A0A261UYE7"/>
<evidence type="ECO:0000256" key="8">
    <source>
        <dbReference type="SAM" id="Phobius"/>
    </source>
</evidence>
<dbReference type="PANTHER" id="PTHR30509">
    <property type="entry name" value="P-HYDROXYBENZOIC ACID EFFLUX PUMP SUBUNIT-RELATED"/>
    <property type="match status" value="1"/>
</dbReference>
<evidence type="ECO:0000256" key="1">
    <source>
        <dbReference type="ARBA" id="ARBA00004651"/>
    </source>
</evidence>
<keyword evidence="3" id="KW-1003">Cell membrane</keyword>
<dbReference type="PANTHER" id="PTHR30509:SF9">
    <property type="entry name" value="MULTIDRUG RESISTANCE PROTEIN MDTO"/>
    <property type="match status" value="1"/>
</dbReference>
<evidence type="ECO:0000256" key="4">
    <source>
        <dbReference type="ARBA" id="ARBA00022692"/>
    </source>
</evidence>
<dbReference type="GO" id="GO:0005886">
    <property type="term" value="C:plasma membrane"/>
    <property type="evidence" value="ECO:0007669"/>
    <property type="project" value="UniProtKB-SubCell"/>
</dbReference>
<comment type="caution">
    <text evidence="9">The sequence shown here is derived from an EMBL/GenBank/DDBJ whole genome shotgun (WGS) entry which is preliminary data.</text>
</comment>
<evidence type="ECO:0008006" key="11">
    <source>
        <dbReference type="Google" id="ProtNLM"/>
    </source>
</evidence>
<feature type="transmembrane region" description="Helical" evidence="8">
    <location>
        <begin position="133"/>
        <end position="160"/>
    </location>
</feature>
<keyword evidence="4 8" id="KW-0812">Transmembrane</keyword>
<feature type="region of interest" description="Disordered" evidence="7">
    <location>
        <begin position="333"/>
        <end position="358"/>
    </location>
</feature>
<gene>
    <name evidence="9" type="ORF">CAL28_02860</name>
</gene>
<dbReference type="EMBL" id="NEVS01000001">
    <property type="protein sequence ID" value="OZI66685.1"/>
    <property type="molecule type" value="Genomic_DNA"/>
</dbReference>
<keyword evidence="5 8" id="KW-1133">Transmembrane helix</keyword>
<evidence type="ECO:0000256" key="7">
    <source>
        <dbReference type="SAM" id="MobiDB-lite"/>
    </source>
</evidence>
<dbReference type="RefSeq" id="WP_094839887.1">
    <property type="nucleotide sequence ID" value="NZ_NEVS01000001.1"/>
</dbReference>
<organism evidence="9 10">
    <name type="scientific">Bordetella genomosp. 11</name>
    <dbReference type="NCBI Taxonomy" id="1416808"/>
    <lineage>
        <taxon>Bacteria</taxon>
        <taxon>Pseudomonadati</taxon>
        <taxon>Pseudomonadota</taxon>
        <taxon>Betaproteobacteria</taxon>
        <taxon>Burkholderiales</taxon>
        <taxon>Alcaligenaceae</taxon>
        <taxon>Bordetella</taxon>
    </lineage>
</organism>
<evidence type="ECO:0000256" key="5">
    <source>
        <dbReference type="ARBA" id="ARBA00022989"/>
    </source>
</evidence>
<name>A0A261UYE7_9BORD</name>
<feature type="transmembrane region" description="Helical" evidence="8">
    <location>
        <begin position="172"/>
        <end position="192"/>
    </location>
</feature>
<dbReference type="GO" id="GO:0022857">
    <property type="term" value="F:transmembrane transporter activity"/>
    <property type="evidence" value="ECO:0007669"/>
    <property type="project" value="InterPro"/>
</dbReference>
<dbReference type="InterPro" id="IPR006726">
    <property type="entry name" value="PHBA_efflux_AaeB/fusaric-R"/>
</dbReference>
<evidence type="ECO:0000313" key="9">
    <source>
        <dbReference type="EMBL" id="OZI66685.1"/>
    </source>
</evidence>
<evidence type="ECO:0000256" key="2">
    <source>
        <dbReference type="ARBA" id="ARBA00022448"/>
    </source>
</evidence>
<protein>
    <recommendedName>
        <fullName evidence="11">FUSC family protein</fullName>
    </recommendedName>
</protein>
<keyword evidence="2" id="KW-0813">Transport</keyword>
<accession>A0A261UYE7</accession>
<comment type="subcellular location">
    <subcellularLocation>
        <location evidence="1">Cell membrane</location>
        <topology evidence="1">Multi-pass membrane protein</topology>
    </subcellularLocation>
</comment>